<feature type="domain" description="NlpC/P60" evidence="6">
    <location>
        <begin position="76"/>
        <end position="195"/>
    </location>
</feature>
<feature type="signal peptide" evidence="5">
    <location>
        <begin position="1"/>
        <end position="32"/>
    </location>
</feature>
<evidence type="ECO:0000259" key="6">
    <source>
        <dbReference type="PROSITE" id="PS51935"/>
    </source>
</evidence>
<dbReference type="PROSITE" id="PS51935">
    <property type="entry name" value="NLPC_P60"/>
    <property type="match status" value="1"/>
</dbReference>
<feature type="chain" id="PRO_5009296257" evidence="5">
    <location>
        <begin position="33"/>
        <end position="203"/>
    </location>
</feature>
<protein>
    <submittedName>
        <fullName evidence="7">Cell wall-associated hydrolase, NlpC family</fullName>
    </submittedName>
</protein>
<keyword evidence="3 7" id="KW-0378">Hydrolase</keyword>
<evidence type="ECO:0000256" key="2">
    <source>
        <dbReference type="ARBA" id="ARBA00022670"/>
    </source>
</evidence>
<keyword evidence="5" id="KW-0732">Signal</keyword>
<dbReference type="GO" id="GO:0006508">
    <property type="term" value="P:proteolysis"/>
    <property type="evidence" value="ECO:0007669"/>
    <property type="project" value="UniProtKB-KW"/>
</dbReference>
<evidence type="ECO:0000256" key="4">
    <source>
        <dbReference type="ARBA" id="ARBA00022807"/>
    </source>
</evidence>
<sequence>MKNLRRLRPAPAAAAAAVAVVATLALGGTAVASLTGNGDETLFGFLMDDDQSLLDGVEMEDEEELTDDWIAGKETSGLAAGTIDYAREQLGKPYGWGEEGPMSFDCSGLMQKAFAAAGVDIPRVTYEQWRAGERVAAGEERPGDLVFMRMQKRGPGHVGLVTGPGQMIHAPAKGDVVREASYGGRTDVVGFVRVTQMDGKVSE</sequence>
<keyword evidence="2" id="KW-0645">Protease</keyword>
<dbReference type="GO" id="GO:0008234">
    <property type="term" value="F:cysteine-type peptidase activity"/>
    <property type="evidence" value="ECO:0007669"/>
    <property type="project" value="UniProtKB-KW"/>
</dbReference>
<dbReference type="InterPro" id="IPR038765">
    <property type="entry name" value="Papain-like_cys_pep_sf"/>
</dbReference>
<dbReference type="PANTHER" id="PTHR47359:SF3">
    <property type="entry name" value="NLP_P60 DOMAIN-CONTAINING PROTEIN-RELATED"/>
    <property type="match status" value="1"/>
</dbReference>
<keyword evidence="4" id="KW-0788">Thiol protease</keyword>
<dbReference type="EMBL" id="FNVT01000006">
    <property type="protein sequence ID" value="SEG89151.1"/>
    <property type="molecule type" value="Genomic_DNA"/>
</dbReference>
<dbReference type="AlphaFoldDB" id="A0A1H6DV39"/>
<dbReference type="InterPro" id="IPR051794">
    <property type="entry name" value="PG_Endopeptidase_C40"/>
</dbReference>
<dbReference type="Pfam" id="PF00877">
    <property type="entry name" value="NLPC_P60"/>
    <property type="match status" value="1"/>
</dbReference>
<reference evidence="7 8" key="1">
    <citation type="submission" date="2016-10" db="EMBL/GenBank/DDBJ databases">
        <authorList>
            <person name="de Groot N.N."/>
        </authorList>
    </citation>
    <scope>NUCLEOTIDE SEQUENCE [LARGE SCALE GENOMIC DNA]</scope>
    <source>
        <strain evidence="7 8">CGMCC 4.7037</strain>
    </source>
</reference>
<dbReference type="SUPFAM" id="SSF54001">
    <property type="entry name" value="Cysteine proteinases"/>
    <property type="match status" value="1"/>
</dbReference>
<dbReference type="Gene3D" id="3.90.1720.10">
    <property type="entry name" value="endopeptidase domain like (from Nostoc punctiforme)"/>
    <property type="match status" value="1"/>
</dbReference>
<evidence type="ECO:0000313" key="7">
    <source>
        <dbReference type="EMBL" id="SEG89151.1"/>
    </source>
</evidence>
<comment type="similarity">
    <text evidence="1">Belongs to the peptidase C40 family.</text>
</comment>
<name>A0A1H6DV39_9ACTN</name>
<organism evidence="7 8">
    <name type="scientific">Nonomuraea solani</name>
    <dbReference type="NCBI Taxonomy" id="1144553"/>
    <lineage>
        <taxon>Bacteria</taxon>
        <taxon>Bacillati</taxon>
        <taxon>Actinomycetota</taxon>
        <taxon>Actinomycetes</taxon>
        <taxon>Streptosporangiales</taxon>
        <taxon>Streptosporangiaceae</taxon>
        <taxon>Nonomuraea</taxon>
    </lineage>
</organism>
<evidence type="ECO:0000313" key="8">
    <source>
        <dbReference type="Proteomes" id="UP000236732"/>
    </source>
</evidence>
<dbReference type="Proteomes" id="UP000236732">
    <property type="component" value="Unassembled WGS sequence"/>
</dbReference>
<evidence type="ECO:0000256" key="3">
    <source>
        <dbReference type="ARBA" id="ARBA00022801"/>
    </source>
</evidence>
<keyword evidence="8" id="KW-1185">Reference proteome</keyword>
<dbReference type="InterPro" id="IPR000064">
    <property type="entry name" value="NLP_P60_dom"/>
</dbReference>
<dbReference type="RefSeq" id="WP_235030359.1">
    <property type="nucleotide sequence ID" value="NZ_FNVT01000006.1"/>
</dbReference>
<proteinExistence type="inferred from homology"/>
<accession>A0A1H6DV39</accession>
<evidence type="ECO:0000256" key="5">
    <source>
        <dbReference type="SAM" id="SignalP"/>
    </source>
</evidence>
<gene>
    <name evidence="7" type="ORF">SAMN05444920_106398</name>
</gene>
<evidence type="ECO:0000256" key="1">
    <source>
        <dbReference type="ARBA" id="ARBA00007074"/>
    </source>
</evidence>
<dbReference type="PANTHER" id="PTHR47359">
    <property type="entry name" value="PEPTIDOGLYCAN DL-ENDOPEPTIDASE CWLO"/>
    <property type="match status" value="1"/>
</dbReference>